<dbReference type="GO" id="GO:0016301">
    <property type="term" value="F:kinase activity"/>
    <property type="evidence" value="ECO:0007669"/>
    <property type="project" value="UniProtKB-KW"/>
</dbReference>
<comment type="caution">
    <text evidence="2">The sequence shown here is derived from an EMBL/GenBank/DDBJ whole genome shotgun (WGS) entry which is preliminary data.</text>
</comment>
<evidence type="ECO:0000313" key="3">
    <source>
        <dbReference type="Proteomes" id="UP001140949"/>
    </source>
</evidence>
<evidence type="ECO:0000313" key="2">
    <source>
        <dbReference type="EMBL" id="KAJ6808495.1"/>
    </source>
</evidence>
<feature type="compositionally biased region" description="Low complexity" evidence="1">
    <location>
        <begin position="16"/>
        <end position="34"/>
    </location>
</feature>
<feature type="compositionally biased region" description="Low complexity" evidence="1">
    <location>
        <begin position="54"/>
        <end position="65"/>
    </location>
</feature>
<feature type="compositionally biased region" description="Polar residues" evidence="1">
    <location>
        <begin position="1"/>
        <end position="15"/>
    </location>
</feature>
<keyword evidence="2" id="KW-0675">Receptor</keyword>
<sequence>MQKPQQQNYTNSNSITTLWKPTTLSLSPTTSPPWLHQPPGLRPSPRTTTPPFPISSSISSFILPIQPSPPLY</sequence>
<keyword evidence="3" id="KW-1185">Reference proteome</keyword>
<evidence type="ECO:0000256" key="1">
    <source>
        <dbReference type="SAM" id="MobiDB-lite"/>
    </source>
</evidence>
<reference evidence="2" key="1">
    <citation type="journal article" date="2023" name="GigaByte">
        <title>Genome assembly of the bearded iris, Iris pallida Lam.</title>
        <authorList>
            <person name="Bruccoleri R.E."/>
            <person name="Oakeley E.J."/>
            <person name="Faust A.M.E."/>
            <person name="Altorfer M."/>
            <person name="Dessus-Babus S."/>
            <person name="Burckhardt D."/>
            <person name="Oertli M."/>
            <person name="Naumann U."/>
            <person name="Petersen F."/>
            <person name="Wong J."/>
        </authorList>
    </citation>
    <scope>NUCLEOTIDE SEQUENCE</scope>
    <source>
        <strain evidence="2">GSM-AAB239-AS_SAM_17_03QT</strain>
    </source>
</reference>
<name>A0AAX6EXF7_IRIPA</name>
<dbReference type="Proteomes" id="UP001140949">
    <property type="component" value="Unassembled WGS sequence"/>
</dbReference>
<proteinExistence type="predicted"/>
<keyword evidence="2" id="KW-0418">Kinase</keyword>
<dbReference type="AlphaFoldDB" id="A0AAX6EXF7"/>
<gene>
    <name evidence="2" type="ORF">M6B38_167325</name>
</gene>
<organism evidence="2 3">
    <name type="scientific">Iris pallida</name>
    <name type="common">Sweet iris</name>
    <dbReference type="NCBI Taxonomy" id="29817"/>
    <lineage>
        <taxon>Eukaryota</taxon>
        <taxon>Viridiplantae</taxon>
        <taxon>Streptophyta</taxon>
        <taxon>Embryophyta</taxon>
        <taxon>Tracheophyta</taxon>
        <taxon>Spermatophyta</taxon>
        <taxon>Magnoliopsida</taxon>
        <taxon>Liliopsida</taxon>
        <taxon>Asparagales</taxon>
        <taxon>Iridaceae</taxon>
        <taxon>Iridoideae</taxon>
        <taxon>Irideae</taxon>
        <taxon>Iris</taxon>
    </lineage>
</organism>
<feature type="region of interest" description="Disordered" evidence="1">
    <location>
        <begin position="1"/>
        <end position="72"/>
    </location>
</feature>
<keyword evidence="2" id="KW-0808">Transferase</keyword>
<accession>A0AAX6EXF7</accession>
<protein>
    <submittedName>
        <fullName evidence="2">Proline-rich receptor-like protein kinase PERK8</fullName>
    </submittedName>
</protein>
<reference evidence="2" key="2">
    <citation type="submission" date="2023-04" db="EMBL/GenBank/DDBJ databases">
        <authorList>
            <person name="Bruccoleri R.E."/>
            <person name="Oakeley E.J."/>
            <person name="Faust A.-M."/>
            <person name="Dessus-Babus S."/>
            <person name="Altorfer M."/>
            <person name="Burckhardt D."/>
            <person name="Oertli M."/>
            <person name="Naumann U."/>
            <person name="Petersen F."/>
            <person name="Wong J."/>
        </authorList>
    </citation>
    <scope>NUCLEOTIDE SEQUENCE</scope>
    <source>
        <strain evidence="2">GSM-AAB239-AS_SAM_17_03QT</strain>
        <tissue evidence="2">Leaf</tissue>
    </source>
</reference>
<dbReference type="EMBL" id="JANAVB010033416">
    <property type="protein sequence ID" value="KAJ6808495.1"/>
    <property type="molecule type" value="Genomic_DNA"/>
</dbReference>